<evidence type="ECO:0000256" key="4">
    <source>
        <dbReference type="ARBA" id="ARBA00022840"/>
    </source>
</evidence>
<dbReference type="GO" id="GO:0016740">
    <property type="term" value="F:transferase activity"/>
    <property type="evidence" value="ECO:0007669"/>
    <property type="project" value="UniProtKB-KW"/>
</dbReference>
<feature type="domain" description="ABC1 atypical kinase-like" evidence="6">
    <location>
        <begin position="103"/>
        <end position="334"/>
    </location>
</feature>
<keyword evidence="3" id="KW-0547">Nucleotide-binding</keyword>
<dbReference type="Proteomes" id="UP000218113">
    <property type="component" value="Unassembled WGS sequence"/>
</dbReference>
<gene>
    <name evidence="7" type="ORF">COB67_10085</name>
</gene>
<dbReference type="Pfam" id="PF03109">
    <property type="entry name" value="ABC1"/>
    <property type="match status" value="1"/>
</dbReference>
<dbReference type="CDD" id="cd13970">
    <property type="entry name" value="ABC1_ADCK3"/>
    <property type="match status" value="1"/>
</dbReference>
<evidence type="ECO:0000259" key="6">
    <source>
        <dbReference type="Pfam" id="PF03109"/>
    </source>
</evidence>
<comment type="caution">
    <text evidence="7">The sequence shown here is derived from an EMBL/GenBank/DDBJ whole genome shotgun (WGS) entry which is preliminary data.</text>
</comment>
<dbReference type="PANTHER" id="PTHR43851">
    <property type="match status" value="1"/>
</dbReference>
<dbReference type="SUPFAM" id="SSF56112">
    <property type="entry name" value="Protein kinase-like (PK-like)"/>
    <property type="match status" value="1"/>
</dbReference>
<protein>
    <recommendedName>
        <fullName evidence="6">ABC1 atypical kinase-like domain-containing protein</fullName>
    </recommendedName>
</protein>
<keyword evidence="4" id="KW-0067">ATP-binding</keyword>
<evidence type="ECO:0000256" key="5">
    <source>
        <dbReference type="SAM" id="Coils"/>
    </source>
</evidence>
<evidence type="ECO:0000256" key="2">
    <source>
        <dbReference type="ARBA" id="ARBA00022679"/>
    </source>
</evidence>
<dbReference type="GO" id="GO:0006744">
    <property type="term" value="P:ubiquinone biosynthetic process"/>
    <property type="evidence" value="ECO:0007669"/>
    <property type="project" value="TreeGrafter"/>
</dbReference>
<organism evidence="7 8">
    <name type="scientific">SAR324 cluster bacterium</name>
    <dbReference type="NCBI Taxonomy" id="2024889"/>
    <lineage>
        <taxon>Bacteria</taxon>
        <taxon>Deltaproteobacteria</taxon>
        <taxon>SAR324 cluster</taxon>
    </lineage>
</organism>
<dbReference type="EMBL" id="NVSR01000093">
    <property type="protein sequence ID" value="PCI26410.1"/>
    <property type="molecule type" value="Genomic_DNA"/>
</dbReference>
<dbReference type="InterPro" id="IPR011009">
    <property type="entry name" value="Kinase-like_dom_sf"/>
</dbReference>
<reference evidence="8" key="1">
    <citation type="submission" date="2017-08" db="EMBL/GenBank/DDBJ databases">
        <title>A dynamic microbial community with high functional redundancy inhabits the cold, oxic subseafloor aquifer.</title>
        <authorList>
            <person name="Tully B.J."/>
            <person name="Wheat C.G."/>
            <person name="Glazer B.T."/>
            <person name="Huber J.A."/>
        </authorList>
    </citation>
    <scope>NUCLEOTIDE SEQUENCE [LARGE SCALE GENOMIC DNA]</scope>
</reference>
<dbReference type="InterPro" id="IPR004147">
    <property type="entry name" value="ABC1_dom"/>
</dbReference>
<evidence type="ECO:0000256" key="1">
    <source>
        <dbReference type="ARBA" id="ARBA00009670"/>
    </source>
</evidence>
<keyword evidence="2" id="KW-0808">Transferase</keyword>
<feature type="coiled-coil region" evidence="5">
    <location>
        <begin position="189"/>
        <end position="216"/>
    </location>
</feature>
<dbReference type="PANTHER" id="PTHR43851:SF3">
    <property type="entry name" value="COENZYME Q8"/>
    <property type="match status" value="1"/>
</dbReference>
<evidence type="ECO:0000256" key="3">
    <source>
        <dbReference type="ARBA" id="ARBA00022741"/>
    </source>
</evidence>
<evidence type="ECO:0000313" key="7">
    <source>
        <dbReference type="EMBL" id="PCI26410.1"/>
    </source>
</evidence>
<name>A0A2A4SYE6_9DELT</name>
<dbReference type="InterPro" id="IPR034646">
    <property type="entry name" value="ADCK3_dom"/>
</dbReference>
<keyword evidence="5" id="KW-0175">Coiled coil</keyword>
<dbReference type="InterPro" id="IPR051409">
    <property type="entry name" value="Atypical_kinase_ADCK"/>
</dbReference>
<dbReference type="AlphaFoldDB" id="A0A2A4SYE6"/>
<dbReference type="GO" id="GO:0005524">
    <property type="term" value="F:ATP binding"/>
    <property type="evidence" value="ECO:0007669"/>
    <property type="project" value="UniProtKB-KW"/>
</dbReference>
<sequence>MVEKAAKKIPAGKFSRGSLAGVTLAKAGAKSLFHYTSQKFRSEDKKKEQELQFQEEIGKMLFAMLSQLRGTALKVSQLLSMETGMLPEGIRKQLAQACHQGKPLNRALIYKAFVQEFELGPTKVFQKFDAHAFAAASLGQVHNAISLDGQALAVKIQYPGIAQTIESDLSMIRNFMLALVKTTRFLPDKRAIEIALQEIEERLKEETNYEKELENTQWFRENLNHPDIVIPEVKEELSSKRILTSAKLEGLHLKDWLETKPSQELRNHFGQLVWDCFLTSAFELYCVHADPHPGNYLFMKEGKLGMLDFGCVKHLSPDFIEKIQRLFAIILQEELDAKALFQINIDMGILKEDLPFETFCEQILPTLKNFAAWIAIPFQNDVYDFSTMQGISKEMLDPKGSNLVSGMHRDQLYFDRTFMGTLSLLTEIGGQVKMKNPYLCKG</sequence>
<accession>A0A2A4SYE6</accession>
<comment type="similarity">
    <text evidence="1">Belongs to the protein kinase superfamily. ADCK protein kinase family.</text>
</comment>
<evidence type="ECO:0000313" key="8">
    <source>
        <dbReference type="Proteomes" id="UP000218113"/>
    </source>
</evidence>
<proteinExistence type="inferred from homology"/>